<dbReference type="OrthoDB" id="9807498at2"/>
<reference evidence="2 3" key="1">
    <citation type="submission" date="2018-07" db="EMBL/GenBank/DDBJ databases">
        <title>Draft genome sequence of Ancylomarina sp. M1P.</title>
        <authorList>
            <person name="Yadav S."/>
            <person name="Villanueva L."/>
            <person name="Damste J.S.S."/>
        </authorList>
    </citation>
    <scope>NUCLEOTIDE SEQUENCE [LARGE SCALE GENOMIC DNA]</scope>
    <source>
        <strain evidence="2 3">M1P</strain>
    </source>
</reference>
<proteinExistence type="predicted"/>
<gene>
    <name evidence="2" type="ORF">DWB61_13370</name>
</gene>
<dbReference type="InterPro" id="IPR051454">
    <property type="entry name" value="RNA/ubiquinone_mod_enzymes"/>
</dbReference>
<dbReference type="PANTHER" id="PTHR30217:SF10">
    <property type="entry name" value="23S RRNA 5-HYDROXYCYTIDINE C2501 SYNTHASE"/>
    <property type="match status" value="1"/>
</dbReference>
<dbReference type="RefSeq" id="WP_125031392.1">
    <property type="nucleotide sequence ID" value="NZ_JAPXVP010000013.1"/>
</dbReference>
<evidence type="ECO:0000259" key="1">
    <source>
        <dbReference type="Pfam" id="PF12392"/>
    </source>
</evidence>
<name>A0A425XYV7_9BACT</name>
<sequence>MERKIELLAPGGDVDAIKAAILAGANAIYCGLDKFNARNRAANISFNDLQGILRLAHQHDCEIFITLNIIIIESEIPALINLLNKLANTSIDGVIVQDLGMLYLLNKYYKSLDVHASTQMTTHNQGQIKFLSNLDVSRVNLSRELNINEIKELSNVGYENQILTEVFVHGSNCISFSGLCYISSVQTGNSGNRGRCSQPCRDRYVRTPEGKDYPLNLKDNSAYFDIKELYEAGVYSLKIEGRIKKADYVYTVVDSWKKNIQSLYTQQEEKPDNSILYKVFNRDFSNTYLKGEINKDMFIDNPRDHSIEHLSVVNSFASPEKLEEAHLALYKEKEAMMRFVETKIEGIRAERAALSICFSGSCNEPLKVEIQTPDTFFELSSEMVLVKKERDSLNEAMILKRFKTLNETEYFIERLDLKGLGVGLFIPFKELTSLKNKALFLLNGSKEMLKPIKLPKLKTGSPRVEKAKLSILISSADDLYLGEVSSADLYFQLPNRLTNSLDSYISLFKANKSLIPYFPSVIIGEDFEAALEFLTQIKPKLIVSNNTGIAYEAFIRGIAWLAGPQLNLTNSYSLLNLKENLACSGAFISNELNCNQLKQIKCPEDFELYYSIYHPIVLMTSRQCLFHQVTGCEKNQFDATCIQNCDQTSSITNMKKEPLIIEKSKGNYHKIYNASNYLNTDIVKDLPHTFSHFSIDLRDIETATKLKVDKAELIHCFESLIKGESESAQVLHKLIDSTTCIQYKKGI</sequence>
<evidence type="ECO:0000313" key="3">
    <source>
        <dbReference type="Proteomes" id="UP000285794"/>
    </source>
</evidence>
<dbReference type="EMBL" id="QQWG01000015">
    <property type="protein sequence ID" value="RRG20091.1"/>
    <property type="molecule type" value="Genomic_DNA"/>
</dbReference>
<dbReference type="InterPro" id="IPR020988">
    <property type="entry name" value="Pept_U32_collagenase"/>
</dbReference>
<dbReference type="Pfam" id="PF01136">
    <property type="entry name" value="Peptidase_U32"/>
    <property type="match status" value="2"/>
</dbReference>
<dbReference type="InterPro" id="IPR001539">
    <property type="entry name" value="Peptidase_U32"/>
</dbReference>
<keyword evidence="3" id="KW-1185">Reference proteome</keyword>
<comment type="caution">
    <text evidence="2">The sequence shown here is derived from an EMBL/GenBank/DDBJ whole genome shotgun (WGS) entry which is preliminary data.</text>
</comment>
<protein>
    <submittedName>
        <fullName evidence="2">U32 family peptidase</fullName>
    </submittedName>
</protein>
<feature type="domain" description="Peptidase U32 collagenase" evidence="1">
    <location>
        <begin position="330"/>
        <end position="439"/>
    </location>
</feature>
<organism evidence="2 3">
    <name type="scientific">Ancylomarina euxinus</name>
    <dbReference type="NCBI Taxonomy" id="2283627"/>
    <lineage>
        <taxon>Bacteria</taxon>
        <taxon>Pseudomonadati</taxon>
        <taxon>Bacteroidota</taxon>
        <taxon>Bacteroidia</taxon>
        <taxon>Marinilabiliales</taxon>
        <taxon>Marinifilaceae</taxon>
        <taxon>Ancylomarina</taxon>
    </lineage>
</organism>
<dbReference type="AlphaFoldDB" id="A0A425XYV7"/>
<dbReference type="PANTHER" id="PTHR30217">
    <property type="entry name" value="PEPTIDASE U32 FAMILY"/>
    <property type="match status" value="1"/>
</dbReference>
<evidence type="ECO:0000313" key="2">
    <source>
        <dbReference type="EMBL" id="RRG20091.1"/>
    </source>
</evidence>
<dbReference type="Proteomes" id="UP000285794">
    <property type="component" value="Unassembled WGS sequence"/>
</dbReference>
<dbReference type="Pfam" id="PF12392">
    <property type="entry name" value="DUF3656"/>
    <property type="match status" value="1"/>
</dbReference>
<accession>A0A425XYV7</accession>